<proteinExistence type="predicted"/>
<feature type="domain" description="T6SS Transcription factor RovC-like DNA binding" evidence="1">
    <location>
        <begin position="146"/>
        <end position="261"/>
    </location>
</feature>
<geneLocation type="plasmid" evidence="4">
    <name>pJB37</name>
</geneLocation>
<keyword evidence="4" id="KW-0614">Plasmid</keyword>
<feature type="domain" description="DUF7011" evidence="3">
    <location>
        <begin position="90"/>
        <end position="137"/>
    </location>
</feature>
<dbReference type="InterPro" id="IPR045465">
    <property type="entry name" value="Trans_reg_dom"/>
</dbReference>
<dbReference type="Pfam" id="PF22791">
    <property type="entry name" value="DUF7011"/>
    <property type="match status" value="1"/>
</dbReference>
<dbReference type="EMBL" id="KY494864">
    <property type="protein sequence ID" value="ARD70577.1"/>
    <property type="molecule type" value="Genomic_DNA"/>
</dbReference>
<dbReference type="InterPro" id="IPR053895">
    <property type="entry name" value="DUF7011"/>
</dbReference>
<organism evidence="4">
    <name type="scientific">Pseudomonas aeruginosa</name>
    <dbReference type="NCBI Taxonomy" id="287"/>
    <lineage>
        <taxon>Bacteria</taxon>
        <taxon>Pseudomonadati</taxon>
        <taxon>Pseudomonadota</taxon>
        <taxon>Gammaproteobacteria</taxon>
        <taxon>Pseudomonadales</taxon>
        <taxon>Pseudomonadaceae</taxon>
        <taxon>Pseudomonas</taxon>
    </lineage>
</organism>
<accession>A0A1V0M6Q1</accession>
<feature type="domain" description="Transcriptional regulator-like" evidence="2">
    <location>
        <begin position="21"/>
        <end position="69"/>
    </location>
</feature>
<dbReference type="InterPro" id="IPR018754">
    <property type="entry name" value="RovC-like_DNA-bd"/>
</dbReference>
<sequence length="268" mass="30119">MWRRSQKQGGFAMTDRSSQHWYPTAAYLYTLHLDGPALAWEYLRRNPSYRRDWLRRRRKPDAAQAWGLRLLEDPGLDARDAHPAWFPDHDAVVQLYPDADPPPDAHTFEFWRIPGRKQLTHDGKRLVLVSHWPGCCVRLALAPDLEDGSAYLYATRACATPCARYRTLAAKLDALSAATVATPVATARSRPTPAALLELHTLQALDATLAGASLREVGEGLFGADAVAADWHKDSALRARVRRLVRRGDELMHGGYRRLAQLPMFPSH</sequence>
<reference evidence="4" key="1">
    <citation type="submission" date="2017-01" db="EMBL/GenBank/DDBJ databases">
        <title>Complete nucleotide sequence of an IncP-2 blaVIM-2-harboring megaplasmid from Pseudomonas aeruginosa.</title>
        <authorList>
            <person name="Botelho J."/>
            <person name="Grosso F."/>
            <person name="Mabrouk A."/>
            <person name="Peixe L."/>
        </authorList>
    </citation>
    <scope>NUCLEOTIDE SEQUENCE</scope>
    <source>
        <strain evidence="4">FFUP_PS_37</strain>
        <plasmid evidence="4">pJB37</plasmid>
    </source>
</reference>
<dbReference type="Pfam" id="PF20109">
    <property type="entry name" value="Trans_reg_dom"/>
    <property type="match status" value="1"/>
</dbReference>
<evidence type="ECO:0000259" key="2">
    <source>
        <dbReference type="Pfam" id="PF20109"/>
    </source>
</evidence>
<evidence type="ECO:0000259" key="3">
    <source>
        <dbReference type="Pfam" id="PF22791"/>
    </source>
</evidence>
<evidence type="ECO:0008006" key="5">
    <source>
        <dbReference type="Google" id="ProtNLM"/>
    </source>
</evidence>
<evidence type="ECO:0000259" key="1">
    <source>
        <dbReference type="Pfam" id="PF10074"/>
    </source>
</evidence>
<name>A0A1V0M6Q1_PSEAI</name>
<evidence type="ECO:0000313" key="4">
    <source>
        <dbReference type="EMBL" id="ARD70577.1"/>
    </source>
</evidence>
<dbReference type="AlphaFoldDB" id="A0A1V0M6Q1"/>
<dbReference type="Pfam" id="PF10074">
    <property type="entry name" value="RovC_DNA-bd"/>
    <property type="match status" value="1"/>
</dbReference>
<protein>
    <recommendedName>
        <fullName evidence="5">DUF2285 domain-containing protein</fullName>
    </recommendedName>
</protein>